<dbReference type="Pfam" id="PF12770">
    <property type="entry name" value="CHAT"/>
    <property type="match status" value="1"/>
</dbReference>
<protein>
    <recommendedName>
        <fullName evidence="1">CHAT domain-containing protein</fullName>
    </recommendedName>
</protein>
<accession>A0A9P4IRV8</accession>
<evidence type="ECO:0000313" key="2">
    <source>
        <dbReference type="EMBL" id="KAF2148561.1"/>
    </source>
</evidence>
<dbReference type="InterPro" id="IPR024983">
    <property type="entry name" value="CHAT_dom"/>
</dbReference>
<name>A0A9P4IRV8_9PEZI</name>
<evidence type="ECO:0000259" key="1">
    <source>
        <dbReference type="Pfam" id="PF12770"/>
    </source>
</evidence>
<dbReference type="OrthoDB" id="5040840at2759"/>
<feature type="domain" description="CHAT" evidence="1">
    <location>
        <begin position="1005"/>
        <end position="1271"/>
    </location>
</feature>
<organism evidence="2 3">
    <name type="scientific">Myriangium duriaei CBS 260.36</name>
    <dbReference type="NCBI Taxonomy" id="1168546"/>
    <lineage>
        <taxon>Eukaryota</taxon>
        <taxon>Fungi</taxon>
        <taxon>Dikarya</taxon>
        <taxon>Ascomycota</taxon>
        <taxon>Pezizomycotina</taxon>
        <taxon>Dothideomycetes</taxon>
        <taxon>Dothideomycetidae</taxon>
        <taxon>Myriangiales</taxon>
        <taxon>Myriangiaceae</taxon>
        <taxon>Myriangium</taxon>
    </lineage>
</organism>
<proteinExistence type="predicted"/>
<sequence length="1325" mass="149709">MHFEELMVSLGGSCFAEEYHDRWSEVELDLSVADRSVMANLRRAIFQALRGRIKSAMEIIDEGLADSEQNDPVSHLQLSCWKLYFICLRRWPPLLRFRPERGGQWPQERSLALEVPATLAAFGNLRAQQNDAESYEVFETQVLECISVLALVLSTSYFTQNQAYPAGRWKSDPDVILGTTRSDQLLDYLRTRADELGQSKLAIFLLQLRLETFLARNSNAPLEPVETFAVELERHADYVRAGVMKMMHADSILCPGFSSPVVYNLIPDDSLDAGMANKTWDDTEDRLELVELPLARNLYEGAEDLFRQGNSNRGRAAISLRLGCIAHMKALRFGQSTLTGDNAFAEASTRLQEAESLAGLDEVLVQIIRAHKILLKVSTGAHRGQLESLYQDASRIGQWGLENHNEGVPHLLGWMMMRFSRRQHIDYSRMDIALVASRCAQAIFRVLDQRLPLFQVLTAEMELRNEWNDHVAARSLVDESLEAFRSMMSTWPDPSTSPGTLLAKYNLIITFGSLLGQVLGNSGDAQTLQDWDHERLSLIEDSAMAEQVRTAQENPYLQQSIIGDLTLAQARGTTPERAQIDQSLFAAYYIANKSFHEAIRNNESIVAGSILQRFVNYAETGDFSTFVKAMLKMYALFQLGKTQDVRQTLTQLSDEVLFDLRTERLEVVSKSWWRPRLLQTLKNQKDCDNALALCALAHEWDRGQLVLRLICAAFADYLDPDHAPRVADPWSRWFWAALIEEYTADFAQAFEHLLASIKAVEIRRKHGIDVDARASVVATQSVAEIFHSSARICIRCAEANVPLAVLENIAHENQGANTWEEHAFLFIARGNARTFLDQIWMLNGGTETNPSDDEVANQNRRRTHLLMTREQARTPEERLELHTINLERATRSVKDVSLESTFDLANIGLQEVFQCIDPDCLVIQVNFARFGTIHTTIGRTGILQIQRSSFRDVDVRHDAMQVMREIRLYGSKDPLSNRVILDQSLHRLSDIILGPSIGFLEGRKRLIFRFAVSQIPSLFALAQMSSIKRKRVRNINSSATLKLKAIVKANATKDAGGFVQEKALPMAGIEALTASYLFSTEPIDGARMTRAQFHEEANSTDVLVLATHGNIDERSLLFSSISLGEKLRIIDIIQTETPPALIVFAACWSGLGNATAGGDVTGFCSALLQMGCKAFIGTLWEVNDISTMFQLTNFYQILQWSSKYAPDRTIDEVLMESQRELASLDVPKAQNRIRDLLRIWDEMETRIDTLPDLVKFGRRYLERVLVHLESIDWTHPFHYAGITLYGLSNLKMKVDPPVKLGQRLCEDKYRTDKGEDRSDEPLALR</sequence>
<dbReference type="EMBL" id="ML996093">
    <property type="protein sequence ID" value="KAF2148561.1"/>
    <property type="molecule type" value="Genomic_DNA"/>
</dbReference>
<dbReference type="Proteomes" id="UP000799439">
    <property type="component" value="Unassembled WGS sequence"/>
</dbReference>
<keyword evidence="3" id="KW-1185">Reference proteome</keyword>
<reference evidence="2" key="1">
    <citation type="journal article" date="2020" name="Stud. Mycol.">
        <title>101 Dothideomycetes genomes: a test case for predicting lifestyles and emergence of pathogens.</title>
        <authorList>
            <person name="Haridas S."/>
            <person name="Albert R."/>
            <person name="Binder M."/>
            <person name="Bloem J."/>
            <person name="Labutti K."/>
            <person name="Salamov A."/>
            <person name="Andreopoulos B."/>
            <person name="Baker S."/>
            <person name="Barry K."/>
            <person name="Bills G."/>
            <person name="Bluhm B."/>
            <person name="Cannon C."/>
            <person name="Castanera R."/>
            <person name="Culley D."/>
            <person name="Daum C."/>
            <person name="Ezra D."/>
            <person name="Gonzalez J."/>
            <person name="Henrissat B."/>
            <person name="Kuo A."/>
            <person name="Liang C."/>
            <person name="Lipzen A."/>
            <person name="Lutzoni F."/>
            <person name="Magnuson J."/>
            <person name="Mondo S."/>
            <person name="Nolan M."/>
            <person name="Ohm R."/>
            <person name="Pangilinan J."/>
            <person name="Park H.-J."/>
            <person name="Ramirez L."/>
            <person name="Alfaro M."/>
            <person name="Sun H."/>
            <person name="Tritt A."/>
            <person name="Yoshinaga Y."/>
            <person name="Zwiers L.-H."/>
            <person name="Turgeon B."/>
            <person name="Goodwin S."/>
            <person name="Spatafora J."/>
            <person name="Crous P."/>
            <person name="Grigoriev I."/>
        </authorList>
    </citation>
    <scope>NUCLEOTIDE SEQUENCE</scope>
    <source>
        <strain evidence="2">CBS 260.36</strain>
    </source>
</reference>
<comment type="caution">
    <text evidence="2">The sequence shown here is derived from an EMBL/GenBank/DDBJ whole genome shotgun (WGS) entry which is preliminary data.</text>
</comment>
<evidence type="ECO:0000313" key="3">
    <source>
        <dbReference type="Proteomes" id="UP000799439"/>
    </source>
</evidence>
<gene>
    <name evidence="2" type="ORF">K461DRAFT_316337</name>
</gene>